<protein>
    <submittedName>
        <fullName evidence="1">Cellulase family glycosylhydrolase</fullName>
    </submittedName>
</protein>
<accession>A0A858SME2</accession>
<dbReference type="GO" id="GO:0016787">
    <property type="term" value="F:hydrolase activity"/>
    <property type="evidence" value="ECO:0007669"/>
    <property type="project" value="UniProtKB-KW"/>
</dbReference>
<reference evidence="1 2" key="1">
    <citation type="submission" date="2020-02" db="EMBL/GenBank/DDBJ databases">
        <title>Genome sequence of Roseobacter ponti.</title>
        <authorList>
            <person name="Hollensteiner J."/>
            <person name="Schneider D."/>
            <person name="Poehlein A."/>
            <person name="Daniel R."/>
        </authorList>
    </citation>
    <scope>NUCLEOTIDE SEQUENCE [LARGE SCALE GENOMIC DNA]</scope>
    <source>
        <strain evidence="1 2">DSM 106830</strain>
    </source>
</reference>
<proteinExistence type="predicted"/>
<keyword evidence="1" id="KW-0378">Hydrolase</keyword>
<dbReference type="KEGG" id="rpon:G3256_01870"/>
<dbReference type="InterPro" id="IPR017853">
    <property type="entry name" value="GH"/>
</dbReference>
<dbReference type="Gene3D" id="3.20.20.80">
    <property type="entry name" value="Glycosidases"/>
    <property type="match status" value="1"/>
</dbReference>
<evidence type="ECO:0000313" key="2">
    <source>
        <dbReference type="Proteomes" id="UP000503308"/>
    </source>
</evidence>
<dbReference type="EMBL" id="CP048788">
    <property type="protein sequence ID" value="QJF50004.1"/>
    <property type="molecule type" value="Genomic_DNA"/>
</dbReference>
<dbReference type="RefSeq" id="WP_169639230.1">
    <property type="nucleotide sequence ID" value="NZ_CP048788.1"/>
</dbReference>
<name>A0A858SME2_9RHOB</name>
<organism evidence="1 2">
    <name type="scientific">Roseobacter ponti</name>
    <dbReference type="NCBI Taxonomy" id="1891787"/>
    <lineage>
        <taxon>Bacteria</taxon>
        <taxon>Pseudomonadati</taxon>
        <taxon>Pseudomonadota</taxon>
        <taxon>Alphaproteobacteria</taxon>
        <taxon>Rhodobacterales</taxon>
        <taxon>Roseobacteraceae</taxon>
        <taxon>Roseobacter</taxon>
    </lineage>
</organism>
<dbReference type="Proteomes" id="UP000503308">
    <property type="component" value="Chromosome"/>
</dbReference>
<gene>
    <name evidence="1" type="ORF">G3256_01870</name>
</gene>
<evidence type="ECO:0000313" key="1">
    <source>
        <dbReference type="EMBL" id="QJF50004.1"/>
    </source>
</evidence>
<keyword evidence="2" id="KW-1185">Reference proteome</keyword>
<sequence length="679" mass="74152">MLMPESPAGLCRTWSRPLMWLLRACLTLLIVMPAGLLMAQADDPPWVRIVHKPYSVIPDLSFLNDGPAGMQGRVRAQGDGLVFADGTPARFWGTNLQAYALFHTGPRDIRAQAKRLASLGFNLVRIHHHDSGWVRPNVFTDPDTQTRTLDRAALKKIDLWIAALRAEGIYIWLDLHVGRRFVKGDGLDGFDEIADDEGRADIKGYNFVSETAQQRMLDFQKTYLDHVNHVTGISYRDDPAVIAVLITNENDLSHHFGNRLLGDKGVPFHSGIYMARARAFAQDHGLDKGSIWRSWEHGPSKIFLADLEHRFFGLMTDDLRDAGYDGMVVPTNFWGDMPLSGLPSLSTGSLIDVHSYADRDHLTRSPLEQEDMLSRIAAVQVPGLPLSVSEWNAGKFPRRDRAVLPLRMAATAAHQGWDAPMIYGYSQQPLGKSLQPDNWSVASDPAVIATLPVAALLFRQGHVRLAEKTYALRLSPEMLFGRKISPETSAAIRTIYEQSRLVTEIPAVAELPWLTPREAPSDAITIDDPDRSFLEPGATKVTADTGEFSRDFVAGHFRIETGQSKVIAGAIGGLDADLGSVSARLDQSAGVIAVQSLDGVPTERSGRLLITAIAGIRPVGDGKPAFRVEPLSGVLHITAPAGMTLRDLTGKAVPAGITADGYSVGLANLSGLTWTILSP</sequence>
<dbReference type="AlphaFoldDB" id="A0A858SME2"/>
<dbReference type="SUPFAM" id="SSF51445">
    <property type="entry name" value="(Trans)glycosidases"/>
    <property type="match status" value="1"/>
</dbReference>